<reference evidence="1" key="1">
    <citation type="submission" date="2022-04" db="EMBL/GenBank/DDBJ databases">
        <title>Carnegiea gigantea Genome sequencing and assembly v2.</title>
        <authorList>
            <person name="Copetti D."/>
            <person name="Sanderson M.J."/>
            <person name="Burquez A."/>
            <person name="Wojciechowski M.F."/>
        </authorList>
    </citation>
    <scope>NUCLEOTIDE SEQUENCE</scope>
    <source>
        <strain evidence="1">SGP5-SGP5p</strain>
        <tissue evidence="1">Aerial part</tissue>
    </source>
</reference>
<name>A0A9Q1GV19_9CARY</name>
<evidence type="ECO:0000313" key="1">
    <source>
        <dbReference type="EMBL" id="KAJ8427451.1"/>
    </source>
</evidence>
<sequence length="197" mass="22566">MGFPLQPLRTKTHQATKLECAIVEPSKLSFTDRAQLWSLPFDEEENDKEDKYEQKKVGPFITRFAPKLKECLEGLIKAKERNVKRCQIIMEYHNLPITNEERELSVNHTRLSGEWTKGKSKRLGRGFRAFGFLLGLLFGSTKPPWAPHAGMEMEMGGLWGGIKEGFLVGFWRRKEYICHEGNPMHGSTPNCISQSLN</sequence>
<gene>
    <name evidence="1" type="ORF">Cgig2_013313</name>
</gene>
<comment type="caution">
    <text evidence="1">The sequence shown here is derived from an EMBL/GenBank/DDBJ whole genome shotgun (WGS) entry which is preliminary data.</text>
</comment>
<evidence type="ECO:0000313" key="2">
    <source>
        <dbReference type="Proteomes" id="UP001153076"/>
    </source>
</evidence>
<protein>
    <submittedName>
        <fullName evidence="1">Uncharacterized protein</fullName>
    </submittedName>
</protein>
<keyword evidence="2" id="KW-1185">Reference proteome</keyword>
<organism evidence="1 2">
    <name type="scientific">Carnegiea gigantea</name>
    <dbReference type="NCBI Taxonomy" id="171969"/>
    <lineage>
        <taxon>Eukaryota</taxon>
        <taxon>Viridiplantae</taxon>
        <taxon>Streptophyta</taxon>
        <taxon>Embryophyta</taxon>
        <taxon>Tracheophyta</taxon>
        <taxon>Spermatophyta</taxon>
        <taxon>Magnoliopsida</taxon>
        <taxon>eudicotyledons</taxon>
        <taxon>Gunneridae</taxon>
        <taxon>Pentapetalae</taxon>
        <taxon>Caryophyllales</taxon>
        <taxon>Cactineae</taxon>
        <taxon>Cactaceae</taxon>
        <taxon>Cactoideae</taxon>
        <taxon>Echinocereeae</taxon>
        <taxon>Carnegiea</taxon>
    </lineage>
</organism>
<accession>A0A9Q1GV19</accession>
<dbReference type="EMBL" id="JAKOGI010001142">
    <property type="protein sequence ID" value="KAJ8427451.1"/>
    <property type="molecule type" value="Genomic_DNA"/>
</dbReference>
<proteinExistence type="predicted"/>
<dbReference type="Proteomes" id="UP001153076">
    <property type="component" value="Unassembled WGS sequence"/>
</dbReference>
<dbReference type="AlphaFoldDB" id="A0A9Q1GV19"/>